<dbReference type="PANTHER" id="PTHR43377">
    <property type="entry name" value="BILIVERDIN REDUCTASE A"/>
    <property type="match status" value="1"/>
</dbReference>
<dbReference type="InterPro" id="IPR051450">
    <property type="entry name" value="Gfo/Idh/MocA_Oxidoreductases"/>
</dbReference>
<dbReference type="Gene3D" id="3.40.50.720">
    <property type="entry name" value="NAD(P)-binding Rossmann-like Domain"/>
    <property type="match status" value="1"/>
</dbReference>
<dbReference type="PANTHER" id="PTHR43377:SF1">
    <property type="entry name" value="BILIVERDIN REDUCTASE A"/>
    <property type="match status" value="1"/>
</dbReference>
<dbReference type="Gene3D" id="3.30.360.10">
    <property type="entry name" value="Dihydrodipicolinate Reductase, domain 2"/>
    <property type="match status" value="1"/>
</dbReference>
<dbReference type="Pfam" id="PF01408">
    <property type="entry name" value="GFO_IDH_MocA"/>
    <property type="match status" value="1"/>
</dbReference>
<proteinExistence type="predicted"/>
<dbReference type="InterPro" id="IPR000683">
    <property type="entry name" value="Gfo/Idh/MocA-like_OxRdtase_N"/>
</dbReference>
<feature type="domain" description="GFO/IDH/MocA-like oxidoreductase" evidence="2">
    <location>
        <begin position="172"/>
        <end position="247"/>
    </location>
</feature>
<dbReference type="Proteomes" id="UP001431775">
    <property type="component" value="Unassembled WGS sequence"/>
</dbReference>
<dbReference type="InterPro" id="IPR055170">
    <property type="entry name" value="GFO_IDH_MocA-like_dom"/>
</dbReference>
<dbReference type="Pfam" id="PF22725">
    <property type="entry name" value="GFO_IDH_MocA_C3"/>
    <property type="match status" value="1"/>
</dbReference>
<gene>
    <name evidence="3" type="ORF">QJV33_10390</name>
</gene>
<feature type="domain" description="Gfo/Idh/MocA-like oxidoreductase N-terminal" evidence="1">
    <location>
        <begin position="19"/>
        <end position="135"/>
    </location>
</feature>
<organism evidence="3 4">
    <name type="scientific">Commensalibacter nepenthis</name>
    <dbReference type="NCBI Taxonomy" id="3043872"/>
    <lineage>
        <taxon>Bacteria</taxon>
        <taxon>Pseudomonadati</taxon>
        <taxon>Pseudomonadota</taxon>
        <taxon>Alphaproteobacteria</taxon>
        <taxon>Acetobacterales</taxon>
        <taxon>Acetobacteraceae</taxon>
    </lineage>
</organism>
<name>A0ABT6QA90_9PROT</name>
<keyword evidence="4" id="KW-1185">Reference proteome</keyword>
<comment type="caution">
    <text evidence="3">The sequence shown here is derived from an EMBL/GenBank/DDBJ whole genome shotgun (WGS) entry which is preliminary data.</text>
</comment>
<sequence length="344" mass="37888">MILNSFKLKEFSMKEKILLKVGIAGAGYFGRFHALKAAASLREELIGIYDPVIENAERVGKEAGKVPYMPLDQLLDQCDALIIAAPAEEHYKLAVQAIQAGKHVLIEKPIASTLEQADHLIELSKEKNVVLQVGHLLRYSAEQKAISERIQRPLYIETTRIAPFKPRGVDVSVVLDLMIHDLDLVMTIVNSPIDKVDALGAAVTSEFEDIANARVTFQNGCVATIAASRISLKTERKMRIFSEEGYLSADFMEKQLVMIGREKGLPLPGTNGFRREAVKWKDHDNLEQEHAAFAASCLDGAPVIVDAVAGRNALEAALAVINSVKESRERMQASGLLSPKRMSF</sequence>
<evidence type="ECO:0000313" key="4">
    <source>
        <dbReference type="Proteomes" id="UP001431775"/>
    </source>
</evidence>
<dbReference type="SUPFAM" id="SSF55347">
    <property type="entry name" value="Glyceraldehyde-3-phosphate dehydrogenase-like, C-terminal domain"/>
    <property type="match status" value="1"/>
</dbReference>
<reference evidence="3" key="1">
    <citation type="submission" date="2023-05" db="EMBL/GenBank/DDBJ databases">
        <title>Whole genome sequence of Commensalibacter sp.</title>
        <authorList>
            <person name="Charoenyingcharoen P."/>
            <person name="Yukphan P."/>
        </authorList>
    </citation>
    <scope>NUCLEOTIDE SEQUENCE</scope>
    <source>
        <strain evidence="3">TBRC 10068</strain>
    </source>
</reference>
<dbReference type="SUPFAM" id="SSF51735">
    <property type="entry name" value="NAD(P)-binding Rossmann-fold domains"/>
    <property type="match status" value="1"/>
</dbReference>
<protein>
    <submittedName>
        <fullName evidence="3">Gfo/Idh/MocA family oxidoreductase</fullName>
    </submittedName>
</protein>
<dbReference type="RefSeq" id="WP_281463258.1">
    <property type="nucleotide sequence ID" value="NZ_JASBAN010000001.1"/>
</dbReference>
<dbReference type="InterPro" id="IPR036291">
    <property type="entry name" value="NAD(P)-bd_dom_sf"/>
</dbReference>
<evidence type="ECO:0000259" key="1">
    <source>
        <dbReference type="Pfam" id="PF01408"/>
    </source>
</evidence>
<accession>A0ABT6QA90</accession>
<evidence type="ECO:0000259" key="2">
    <source>
        <dbReference type="Pfam" id="PF22725"/>
    </source>
</evidence>
<dbReference type="EMBL" id="JASBAN010000001">
    <property type="protein sequence ID" value="MDI2113677.1"/>
    <property type="molecule type" value="Genomic_DNA"/>
</dbReference>
<evidence type="ECO:0000313" key="3">
    <source>
        <dbReference type="EMBL" id="MDI2113677.1"/>
    </source>
</evidence>